<reference evidence="2" key="1">
    <citation type="journal article" date="2021" name="Antonie Van Leeuwenhoek">
        <title>Draft genome and description of Waterburya agarophytonicola gen. nov. sp. nov. (Pleurocapsales, Cyanobacteria): a seaweed symbiont.</title>
        <authorList>
            <person name="Bonthond G."/>
            <person name="Shalygin S."/>
            <person name="Bayer T."/>
            <person name="Weinberger F."/>
        </authorList>
    </citation>
    <scope>NUCLEOTIDE SEQUENCE</scope>
    <source>
        <strain evidence="2">KI4</strain>
    </source>
</reference>
<sequence length="126" mass="14026">MYYLPQPPFLAAIAGLFIAVTCGTAFWNMMEQKLRDSYKDPQNKTSFKIDRIMDPALAFSYWSTCFGVWIFLGGGLQTFSFGVIPSYGVALLISIFTAGLVWDQINDVFTQLKEGGSEALSLEDIT</sequence>
<dbReference type="AlphaFoldDB" id="A0A964FGR2"/>
<evidence type="ECO:0000313" key="2">
    <source>
        <dbReference type="EMBL" id="MCC0178346.1"/>
    </source>
</evidence>
<accession>A0A964FGR2</accession>
<dbReference type="RefSeq" id="WP_229641414.1">
    <property type="nucleotide sequence ID" value="NZ_JADWDC010000041.1"/>
</dbReference>
<evidence type="ECO:0000256" key="1">
    <source>
        <dbReference type="SAM" id="Phobius"/>
    </source>
</evidence>
<dbReference type="EMBL" id="JADWDC010000041">
    <property type="protein sequence ID" value="MCC0178346.1"/>
    <property type="molecule type" value="Genomic_DNA"/>
</dbReference>
<keyword evidence="1" id="KW-1133">Transmembrane helix</keyword>
<gene>
    <name evidence="2" type="ORF">I4641_15295</name>
</gene>
<name>A0A964FGR2_9CYAN</name>
<dbReference type="Proteomes" id="UP000729733">
    <property type="component" value="Unassembled WGS sequence"/>
</dbReference>
<protein>
    <submittedName>
        <fullName evidence="2">Uncharacterized protein</fullName>
    </submittedName>
</protein>
<organism evidence="2 3">
    <name type="scientific">Waterburya agarophytonicola KI4</name>
    <dbReference type="NCBI Taxonomy" id="2874699"/>
    <lineage>
        <taxon>Bacteria</taxon>
        <taxon>Bacillati</taxon>
        <taxon>Cyanobacteriota</taxon>
        <taxon>Cyanophyceae</taxon>
        <taxon>Pleurocapsales</taxon>
        <taxon>Hyellaceae</taxon>
        <taxon>Waterburya</taxon>
        <taxon>Waterburya agarophytonicola</taxon>
    </lineage>
</organism>
<comment type="caution">
    <text evidence="2">The sequence shown here is derived from an EMBL/GenBank/DDBJ whole genome shotgun (WGS) entry which is preliminary data.</text>
</comment>
<keyword evidence="3" id="KW-1185">Reference proteome</keyword>
<proteinExistence type="predicted"/>
<keyword evidence="1" id="KW-0472">Membrane</keyword>
<evidence type="ECO:0000313" key="3">
    <source>
        <dbReference type="Proteomes" id="UP000729733"/>
    </source>
</evidence>
<keyword evidence="1" id="KW-0812">Transmembrane</keyword>
<feature type="transmembrane region" description="Helical" evidence="1">
    <location>
        <begin position="12"/>
        <end position="30"/>
    </location>
</feature>
<feature type="transmembrane region" description="Helical" evidence="1">
    <location>
        <begin position="51"/>
        <end position="72"/>
    </location>
</feature>
<feature type="transmembrane region" description="Helical" evidence="1">
    <location>
        <begin position="84"/>
        <end position="102"/>
    </location>
</feature>